<feature type="transmembrane region" description="Helical" evidence="6">
    <location>
        <begin position="56"/>
        <end position="73"/>
    </location>
</feature>
<evidence type="ECO:0000313" key="9">
    <source>
        <dbReference type="EMBL" id="MCF2497804.1"/>
    </source>
</evidence>
<feature type="transmembrane region" description="Helical" evidence="6">
    <location>
        <begin position="333"/>
        <end position="352"/>
    </location>
</feature>
<evidence type="ECO:0000256" key="5">
    <source>
        <dbReference type="ARBA" id="ARBA00023136"/>
    </source>
</evidence>
<dbReference type="InterPro" id="IPR052159">
    <property type="entry name" value="Competence_DNA_uptake"/>
</dbReference>
<dbReference type="PANTHER" id="PTHR30619:SF1">
    <property type="entry name" value="RECOMBINATION PROTEIN 2"/>
    <property type="match status" value="1"/>
</dbReference>
<dbReference type="GO" id="GO:0005886">
    <property type="term" value="C:plasma membrane"/>
    <property type="evidence" value="ECO:0007669"/>
    <property type="project" value="UniProtKB-SubCell"/>
</dbReference>
<keyword evidence="5 6" id="KW-0472">Membrane</keyword>
<keyword evidence="3 6" id="KW-0812">Transmembrane</keyword>
<feature type="transmembrane region" description="Helical" evidence="6">
    <location>
        <begin position="309"/>
        <end position="326"/>
    </location>
</feature>
<dbReference type="EMBL" id="JAKFFV010000003">
    <property type="protein sequence ID" value="MCF2497804.1"/>
    <property type="molecule type" value="Genomic_DNA"/>
</dbReference>
<feature type="transmembrane region" description="Helical" evidence="6">
    <location>
        <begin position="386"/>
        <end position="409"/>
    </location>
</feature>
<dbReference type="InterPro" id="IPR004477">
    <property type="entry name" value="ComEC_N"/>
</dbReference>
<dbReference type="PANTHER" id="PTHR30619">
    <property type="entry name" value="DNA INTERNALIZATION/COMPETENCE PROTEIN COMEC/REC2"/>
    <property type="match status" value="1"/>
</dbReference>
<evidence type="ECO:0000256" key="2">
    <source>
        <dbReference type="ARBA" id="ARBA00022475"/>
    </source>
</evidence>
<feature type="transmembrane region" description="Helical" evidence="6">
    <location>
        <begin position="7"/>
        <end position="24"/>
    </location>
</feature>
<comment type="caution">
    <text evidence="9">The sequence shown here is derived from an EMBL/GenBank/DDBJ whole genome shotgun (WGS) entry which is preliminary data.</text>
</comment>
<evidence type="ECO:0000313" key="10">
    <source>
        <dbReference type="Proteomes" id="UP001139411"/>
    </source>
</evidence>
<feature type="transmembrane region" description="Helical" evidence="6">
    <location>
        <begin position="287"/>
        <end position="303"/>
    </location>
</feature>
<dbReference type="Pfam" id="PF03772">
    <property type="entry name" value="Competence"/>
    <property type="match status" value="1"/>
</dbReference>
<reference evidence="9" key="1">
    <citation type="submission" date="2022-01" db="EMBL/GenBank/DDBJ databases">
        <title>Novel species in genus Dyadobacter.</title>
        <authorList>
            <person name="Ma C."/>
        </authorList>
    </citation>
    <scope>NUCLEOTIDE SEQUENCE</scope>
    <source>
        <strain evidence="9">CY357</strain>
    </source>
</reference>
<dbReference type="NCBIfam" id="TIGR00360">
    <property type="entry name" value="ComEC_N-term"/>
    <property type="match status" value="1"/>
</dbReference>
<accession>A0A9X1QB44</accession>
<evidence type="ECO:0000259" key="8">
    <source>
        <dbReference type="Pfam" id="PF13567"/>
    </source>
</evidence>
<protein>
    <submittedName>
        <fullName evidence="9">ComEC family competence protein</fullName>
    </submittedName>
</protein>
<evidence type="ECO:0000256" key="1">
    <source>
        <dbReference type="ARBA" id="ARBA00004651"/>
    </source>
</evidence>
<feature type="transmembrane region" description="Helical" evidence="6">
    <location>
        <begin position="446"/>
        <end position="466"/>
    </location>
</feature>
<feature type="transmembrane region" description="Helical" evidence="6">
    <location>
        <begin position="415"/>
        <end position="439"/>
    </location>
</feature>
<dbReference type="RefSeq" id="WP_235177115.1">
    <property type="nucleotide sequence ID" value="NZ_JAKFFV010000003.1"/>
</dbReference>
<gene>
    <name evidence="9" type="ORF">L0661_05780</name>
</gene>
<feature type="transmembrane region" description="Helical" evidence="6">
    <location>
        <begin position="30"/>
        <end position="49"/>
    </location>
</feature>
<dbReference type="AlphaFoldDB" id="A0A9X1QB44"/>
<organism evidence="9 10">
    <name type="scientific">Dyadobacter chenhuakuii</name>
    <dbReference type="NCBI Taxonomy" id="2909339"/>
    <lineage>
        <taxon>Bacteria</taxon>
        <taxon>Pseudomonadati</taxon>
        <taxon>Bacteroidota</taxon>
        <taxon>Cytophagia</taxon>
        <taxon>Cytophagales</taxon>
        <taxon>Spirosomataceae</taxon>
        <taxon>Dyadobacter</taxon>
    </lineage>
</organism>
<evidence type="ECO:0000259" key="7">
    <source>
        <dbReference type="Pfam" id="PF03772"/>
    </source>
</evidence>
<evidence type="ECO:0000256" key="6">
    <source>
        <dbReference type="SAM" id="Phobius"/>
    </source>
</evidence>
<dbReference type="Pfam" id="PF13567">
    <property type="entry name" value="DUF4131"/>
    <property type="match status" value="1"/>
</dbReference>
<comment type="subcellular location">
    <subcellularLocation>
        <location evidence="1">Cell membrane</location>
        <topology evidence="1">Multi-pass membrane protein</topology>
    </subcellularLocation>
</comment>
<dbReference type="InterPro" id="IPR025405">
    <property type="entry name" value="DUF4131"/>
</dbReference>
<feature type="transmembrane region" description="Helical" evidence="6">
    <location>
        <begin position="255"/>
        <end position="275"/>
    </location>
</feature>
<feature type="domain" description="DUF4131" evidence="8">
    <location>
        <begin position="31"/>
        <end position="187"/>
    </location>
</feature>
<dbReference type="Proteomes" id="UP001139411">
    <property type="component" value="Unassembled WGS sequence"/>
</dbReference>
<sequence length="593" mass="67401">MLTRSPFVGIVLSYITGILLSEIIPQFAGTPALLLSLALFFLAVCFIFYIKILKTAFGIAFALFFVSLGAWTMQTFEQHNEANIKVLANAGYDAYEAEIKSLPEKRTKTLRYEAHITRIKVREKWSKVDLKALINISHDASNIPEPGNTIIVNGTLERPMEAGNPMQFDYRQYLRNKGIVWTDYLTERSFQIMPIADHSFFLNHWSNGISKWAAQTFRKNVDDDEAYGLIKAMLLGRRDDLRSDQISDYTTSGTVHILSVSGMHVAIIFLVISHLLGWMKRWRVGKIGYLALMIGLLGFYALVTGLPPSVQRATLMCIVFVVAEVFGRKQNAMNTLALSALLILLIDPAALYDVGFQLSYMAMSGIFLLYEPLNAIFTPQNRILKFVWQISALSFAAQLATFPLSLFYFHQFPTYFWLVNPFVIAFTNVLLPAALMLLLVSPLNVLWLQVVINKIVWLAAFLTNIAVSVPKSLPGYLLENLNLDKIEVVLLYALLFTIWYAYHIRSYQYLKLSYLLVMLFTTYSVSKSIQTRDSDRMVVHQIPKHEVVSIKQGKSLYIVSDRAFAKDLDAYNFYVKNYATSQEVEETVFITAQ</sequence>
<evidence type="ECO:0000256" key="3">
    <source>
        <dbReference type="ARBA" id="ARBA00022692"/>
    </source>
</evidence>
<name>A0A9X1QB44_9BACT</name>
<proteinExistence type="predicted"/>
<keyword evidence="2" id="KW-1003">Cell membrane</keyword>
<evidence type="ECO:0000256" key="4">
    <source>
        <dbReference type="ARBA" id="ARBA00022989"/>
    </source>
</evidence>
<feature type="transmembrane region" description="Helical" evidence="6">
    <location>
        <begin position="486"/>
        <end position="502"/>
    </location>
</feature>
<keyword evidence="4 6" id="KW-1133">Transmembrane helix</keyword>
<feature type="domain" description="ComEC/Rec2-related protein" evidence="7">
    <location>
        <begin position="233"/>
        <end position="500"/>
    </location>
</feature>